<name>A0A0R3MJG0_9BRAD</name>
<organism evidence="3 4">
    <name type="scientific">Bradyrhizobium retamae</name>
    <dbReference type="NCBI Taxonomy" id="1300035"/>
    <lineage>
        <taxon>Bacteria</taxon>
        <taxon>Pseudomonadati</taxon>
        <taxon>Pseudomonadota</taxon>
        <taxon>Alphaproteobacteria</taxon>
        <taxon>Hyphomicrobiales</taxon>
        <taxon>Nitrobacteraceae</taxon>
        <taxon>Bradyrhizobium</taxon>
    </lineage>
</organism>
<feature type="transmembrane region" description="Helical" evidence="2">
    <location>
        <begin position="148"/>
        <end position="167"/>
    </location>
</feature>
<dbReference type="Proteomes" id="UP000052023">
    <property type="component" value="Unassembled WGS sequence"/>
</dbReference>
<feature type="transmembrane region" description="Helical" evidence="2">
    <location>
        <begin position="70"/>
        <end position="86"/>
    </location>
</feature>
<feature type="transmembrane region" description="Helical" evidence="2">
    <location>
        <begin position="93"/>
        <end position="111"/>
    </location>
</feature>
<evidence type="ECO:0000313" key="4">
    <source>
        <dbReference type="Proteomes" id="UP000052023"/>
    </source>
</evidence>
<keyword evidence="2" id="KW-0472">Membrane</keyword>
<keyword evidence="2" id="KW-1133">Transmembrane helix</keyword>
<feature type="transmembrane region" description="Helical" evidence="2">
    <location>
        <begin position="43"/>
        <end position="64"/>
    </location>
</feature>
<dbReference type="AlphaFoldDB" id="A0A0R3MJG0"/>
<evidence type="ECO:0000256" key="1">
    <source>
        <dbReference type="SAM" id="MobiDB-lite"/>
    </source>
</evidence>
<keyword evidence="2" id="KW-0812">Transmembrane</keyword>
<keyword evidence="4" id="KW-1185">Reference proteome</keyword>
<evidence type="ECO:0008006" key="5">
    <source>
        <dbReference type="Google" id="ProtNLM"/>
    </source>
</evidence>
<evidence type="ECO:0000313" key="3">
    <source>
        <dbReference type="EMBL" id="KRR20488.1"/>
    </source>
</evidence>
<sequence length="200" mass="21492">MIASHRLRSHDRAGGLCTPIAMLVQSRRHKGSHMLQIRPAADWIALVLGSVMILVGGIYCVAGARNMPLYYLSCGLGLGVSGLLICRRRVEGAWIYLLAFLLITVGAWWQVGSNGWAFTLRLAVPAAILILVLAIAPKLKEYRHDFEAPATISAGLLLLVGVALIMVGPSSTAPATSQQTPPSATRIDDPPIWNDIHLPA</sequence>
<accession>A0A0R3MJG0</accession>
<feature type="compositionally biased region" description="Polar residues" evidence="1">
    <location>
        <begin position="171"/>
        <end position="183"/>
    </location>
</feature>
<comment type="caution">
    <text evidence="3">The sequence shown here is derived from an EMBL/GenBank/DDBJ whole genome shotgun (WGS) entry which is preliminary data.</text>
</comment>
<gene>
    <name evidence="3" type="ORF">CQ13_32355</name>
</gene>
<proteinExistence type="predicted"/>
<protein>
    <recommendedName>
        <fullName evidence="5">Glucose dehydrogenase</fullName>
    </recommendedName>
</protein>
<evidence type="ECO:0000256" key="2">
    <source>
        <dbReference type="SAM" id="Phobius"/>
    </source>
</evidence>
<feature type="transmembrane region" description="Helical" evidence="2">
    <location>
        <begin position="117"/>
        <end position="136"/>
    </location>
</feature>
<reference evidence="3 4" key="1">
    <citation type="submission" date="2014-03" db="EMBL/GenBank/DDBJ databases">
        <title>Bradyrhizobium valentinum sp. nov., isolated from effective nodules of Lupinus mariae-josephae, a lupine endemic of basic-lime soils in Eastern Spain.</title>
        <authorList>
            <person name="Duran D."/>
            <person name="Rey L."/>
            <person name="Navarro A."/>
            <person name="Busquets A."/>
            <person name="Imperial J."/>
            <person name="Ruiz-Argueso T."/>
        </authorList>
    </citation>
    <scope>NUCLEOTIDE SEQUENCE [LARGE SCALE GENOMIC DNA]</scope>
    <source>
        <strain evidence="3 4">Ro19</strain>
    </source>
</reference>
<feature type="region of interest" description="Disordered" evidence="1">
    <location>
        <begin position="171"/>
        <end position="190"/>
    </location>
</feature>
<dbReference type="EMBL" id="LLYA01000177">
    <property type="protein sequence ID" value="KRR20488.1"/>
    <property type="molecule type" value="Genomic_DNA"/>
</dbReference>